<evidence type="ECO:0000256" key="5">
    <source>
        <dbReference type="ARBA" id="ARBA00023172"/>
    </source>
</evidence>
<dbReference type="AlphaFoldDB" id="A0A2A5SZ34"/>
<protein>
    <recommendedName>
        <fullName evidence="8">Mutator family transposase</fullName>
    </recommendedName>
</protein>
<dbReference type="Pfam" id="PF00872">
    <property type="entry name" value="Transposase_mut"/>
    <property type="match status" value="1"/>
</dbReference>
<proteinExistence type="inferred from homology"/>
<evidence type="ECO:0000313" key="6">
    <source>
        <dbReference type="EMBL" id="PCS21174.1"/>
    </source>
</evidence>
<evidence type="ECO:0000256" key="3">
    <source>
        <dbReference type="ARBA" id="ARBA00022578"/>
    </source>
</evidence>
<sequence length="79" mass="8886">MADSIYCKVWMDNKLFLLVVIDIEDAGRKEVLTIVYGYRESEVSWLEVLSQLTSLGISIAPELAIGDSAFVFWNAGTKR</sequence>
<gene>
    <name evidence="6" type="ORF">BTN49_3324</name>
</gene>
<dbReference type="InterPro" id="IPR001207">
    <property type="entry name" value="Transposase_mutator"/>
</dbReference>
<evidence type="ECO:0000256" key="4">
    <source>
        <dbReference type="ARBA" id="ARBA00023125"/>
    </source>
</evidence>
<dbReference type="Proteomes" id="UP000219020">
    <property type="component" value="Unassembled WGS sequence"/>
</dbReference>
<comment type="function">
    <text evidence="1">Required for the transposition of the insertion element.</text>
</comment>
<keyword evidence="7" id="KW-1185">Reference proteome</keyword>
<dbReference type="GO" id="GO:0006313">
    <property type="term" value="P:DNA transposition"/>
    <property type="evidence" value="ECO:0007669"/>
    <property type="project" value="InterPro"/>
</dbReference>
<keyword evidence="3" id="KW-0815">Transposition</keyword>
<name>A0A2A5SZ34_9GAMM</name>
<keyword evidence="5" id="KW-0233">DNA recombination</keyword>
<comment type="similarity">
    <text evidence="2">Belongs to the transposase mutator family.</text>
</comment>
<keyword evidence="4" id="KW-0238">DNA-binding</keyword>
<dbReference type="GO" id="GO:0004803">
    <property type="term" value="F:transposase activity"/>
    <property type="evidence" value="ECO:0007669"/>
    <property type="project" value="InterPro"/>
</dbReference>
<evidence type="ECO:0008006" key="8">
    <source>
        <dbReference type="Google" id="ProtNLM"/>
    </source>
</evidence>
<organism evidence="6 7">
    <name type="scientific">Candidatus Enterovibrio escicola</name>
    <dbReference type="NCBI Taxonomy" id="1927127"/>
    <lineage>
        <taxon>Bacteria</taxon>
        <taxon>Pseudomonadati</taxon>
        <taxon>Pseudomonadota</taxon>
        <taxon>Gammaproteobacteria</taxon>
        <taxon>Vibrionales</taxon>
        <taxon>Vibrionaceae</taxon>
        <taxon>Enterovibrio</taxon>
    </lineage>
</organism>
<accession>A0A2A5SZ34</accession>
<reference evidence="7" key="1">
    <citation type="submission" date="2017-04" db="EMBL/GenBank/DDBJ databases">
        <title>Genome evolution of the luminous symbionts of deep sea anglerfish.</title>
        <authorList>
            <person name="Hendry T.A."/>
        </authorList>
    </citation>
    <scope>NUCLEOTIDE SEQUENCE [LARGE SCALE GENOMIC DNA]</scope>
</reference>
<evidence type="ECO:0000313" key="7">
    <source>
        <dbReference type="Proteomes" id="UP000219020"/>
    </source>
</evidence>
<dbReference type="EMBL" id="NBYY01000039">
    <property type="protein sequence ID" value="PCS21174.1"/>
    <property type="molecule type" value="Genomic_DNA"/>
</dbReference>
<evidence type="ECO:0000256" key="1">
    <source>
        <dbReference type="ARBA" id="ARBA00002190"/>
    </source>
</evidence>
<dbReference type="GO" id="GO:0003677">
    <property type="term" value="F:DNA binding"/>
    <property type="evidence" value="ECO:0007669"/>
    <property type="project" value="UniProtKB-KW"/>
</dbReference>
<evidence type="ECO:0000256" key="2">
    <source>
        <dbReference type="ARBA" id="ARBA00010961"/>
    </source>
</evidence>
<comment type="caution">
    <text evidence="6">The sequence shown here is derived from an EMBL/GenBank/DDBJ whole genome shotgun (WGS) entry which is preliminary data.</text>
</comment>